<dbReference type="PROSITE" id="PS51257">
    <property type="entry name" value="PROKAR_LIPOPROTEIN"/>
    <property type="match status" value="1"/>
</dbReference>
<proteinExistence type="predicted"/>
<name>A0A4Q7LW26_9BURK</name>
<accession>A0A4Q7LW26</accession>
<dbReference type="RefSeq" id="WP_130480111.1">
    <property type="nucleotide sequence ID" value="NZ_SGWV01000007.1"/>
</dbReference>
<reference evidence="3 4" key="1">
    <citation type="submission" date="2019-02" db="EMBL/GenBank/DDBJ databases">
        <title>Genomic Encyclopedia of Type Strains, Phase IV (KMG-IV): sequencing the most valuable type-strain genomes for metagenomic binning, comparative biology and taxonomic classification.</title>
        <authorList>
            <person name="Goeker M."/>
        </authorList>
    </citation>
    <scope>NUCLEOTIDE SEQUENCE [LARGE SCALE GENOMIC DNA]</scope>
    <source>
        <strain evidence="3 4">DSM 10617</strain>
    </source>
</reference>
<feature type="chain" id="PRO_5020371252" evidence="1">
    <location>
        <begin position="24"/>
        <end position="154"/>
    </location>
</feature>
<dbReference type="EMBL" id="SGWV01000007">
    <property type="protein sequence ID" value="RZS57899.1"/>
    <property type="molecule type" value="Genomic_DNA"/>
</dbReference>
<dbReference type="AlphaFoldDB" id="A0A4Q7LW26"/>
<gene>
    <name evidence="3" type="ORF">EV685_0173</name>
</gene>
<dbReference type="Proteomes" id="UP000293433">
    <property type="component" value="Unassembled WGS sequence"/>
</dbReference>
<keyword evidence="4" id="KW-1185">Reference proteome</keyword>
<evidence type="ECO:0000256" key="1">
    <source>
        <dbReference type="SAM" id="SignalP"/>
    </source>
</evidence>
<organism evidence="3 4">
    <name type="scientific">Sphaerotilus mobilis</name>
    <dbReference type="NCBI Taxonomy" id="47994"/>
    <lineage>
        <taxon>Bacteria</taxon>
        <taxon>Pseudomonadati</taxon>
        <taxon>Pseudomonadota</taxon>
        <taxon>Betaproteobacteria</taxon>
        <taxon>Burkholderiales</taxon>
        <taxon>Sphaerotilaceae</taxon>
        <taxon>Sphaerotilus</taxon>
    </lineage>
</organism>
<sequence>MRTTLLTAATATLLLSGCGTIQFGDATAEQPLKTFQPVAGKSSLYVCRENALLVAAGVKSTVLVDGLDIGTVKPNTFVHAVIEPGAHKVQMKNDGIAGMYNPAIDIQTQAGALSYLWMGVNGGGFGTYTIDHFQSDEQAQACVKGARYVVPAAR</sequence>
<feature type="domain" description="DUF2846" evidence="2">
    <location>
        <begin position="39"/>
        <end position="118"/>
    </location>
</feature>
<feature type="signal peptide" evidence="1">
    <location>
        <begin position="1"/>
        <end position="23"/>
    </location>
</feature>
<dbReference type="OrthoDB" id="7375569at2"/>
<dbReference type="InterPro" id="IPR022548">
    <property type="entry name" value="DUF2846"/>
</dbReference>
<evidence type="ECO:0000313" key="3">
    <source>
        <dbReference type="EMBL" id="RZS57899.1"/>
    </source>
</evidence>
<dbReference type="Pfam" id="PF11008">
    <property type="entry name" value="DUF2846"/>
    <property type="match status" value="1"/>
</dbReference>
<evidence type="ECO:0000313" key="4">
    <source>
        <dbReference type="Proteomes" id="UP000293433"/>
    </source>
</evidence>
<keyword evidence="1" id="KW-0732">Signal</keyword>
<protein>
    <submittedName>
        <fullName evidence="3">Uncharacterized protein DUF2846</fullName>
    </submittedName>
</protein>
<evidence type="ECO:0000259" key="2">
    <source>
        <dbReference type="Pfam" id="PF11008"/>
    </source>
</evidence>
<comment type="caution">
    <text evidence="3">The sequence shown here is derived from an EMBL/GenBank/DDBJ whole genome shotgun (WGS) entry which is preliminary data.</text>
</comment>